<keyword evidence="8" id="KW-0804">Transcription</keyword>
<dbReference type="EMBL" id="KQ086028">
    <property type="protein sequence ID" value="KLO10363.1"/>
    <property type="molecule type" value="Genomic_DNA"/>
</dbReference>
<dbReference type="Proteomes" id="UP000053477">
    <property type="component" value="Unassembled WGS sequence"/>
</dbReference>
<reference evidence="12 13" key="1">
    <citation type="submission" date="2015-04" db="EMBL/GenBank/DDBJ databases">
        <title>Complete genome sequence of Schizopora paradoxa KUC8140, a cosmopolitan wood degrader in East Asia.</title>
        <authorList>
            <consortium name="DOE Joint Genome Institute"/>
            <person name="Min B."/>
            <person name="Park H."/>
            <person name="Jang Y."/>
            <person name="Kim J.-J."/>
            <person name="Kim K.H."/>
            <person name="Pangilinan J."/>
            <person name="Lipzen A."/>
            <person name="Riley R."/>
            <person name="Grigoriev I.V."/>
            <person name="Spatafora J.W."/>
            <person name="Choi I.-G."/>
        </authorList>
    </citation>
    <scope>NUCLEOTIDE SEQUENCE [LARGE SCALE GENOMIC DNA]</scope>
    <source>
        <strain evidence="12 13">KUC8140</strain>
    </source>
</reference>
<evidence type="ECO:0000256" key="5">
    <source>
        <dbReference type="ARBA" id="ARBA00022771"/>
    </source>
</evidence>
<evidence type="ECO:0000313" key="12">
    <source>
        <dbReference type="EMBL" id="KLO10363.1"/>
    </source>
</evidence>
<comment type="catalytic activity">
    <reaction evidence="1">
        <text>S-ubiquitinyl-[E2 ubiquitin-conjugating enzyme]-L-cysteine + [acceptor protein]-L-lysine = [E2 ubiquitin-conjugating enzyme]-L-cysteine + N(6)-ubiquitinyl-[acceptor protein]-L-lysine.</text>
        <dbReference type="EC" id="2.3.2.27"/>
    </reaction>
</comment>
<keyword evidence="6" id="KW-0862">Zinc</keyword>
<dbReference type="InterPro" id="IPR018957">
    <property type="entry name" value="Znf_C3HC4_RING-type"/>
</dbReference>
<evidence type="ECO:0000256" key="6">
    <source>
        <dbReference type="ARBA" id="ARBA00022833"/>
    </source>
</evidence>
<dbReference type="OrthoDB" id="21204at2759"/>
<keyword evidence="4" id="KW-0479">Metal-binding</keyword>
<accession>A0A0H2RLN0</accession>
<evidence type="ECO:0000256" key="3">
    <source>
        <dbReference type="ARBA" id="ARBA00022679"/>
    </source>
</evidence>
<evidence type="ECO:0000256" key="10">
    <source>
        <dbReference type="SAM" id="MobiDB-lite"/>
    </source>
</evidence>
<sequence>MDEESSPGPTKQTSDDERDEEHLSEQDGELEDEMDDDHCSICLQLFTDRSILIDCAHEFCFECIVKWTEQSRRCPLCTRTIGSYIIHNVRSKYDFQKHHLVPLRSSPPPIQPLQRPGLVAGRRRGNTRPRPWGRRNQSSTEVADAFERAVDKRRWVYHNHLFAKHVASNSFTRFRPCPSPEQFAKSPDLISRATIFIRRELQVWVNLDVEFLTTFIISLLKAIDIRSESSVKLLAEFLDMDRPYTEYLHFPNAEHFAHELYSYLRSPFKSLSAYDAYVQVASLISAQLEMILTQNSFAVRQPRSYRTSA</sequence>
<keyword evidence="3" id="KW-0808">Transferase</keyword>
<dbReference type="InterPro" id="IPR001841">
    <property type="entry name" value="Znf_RING"/>
</dbReference>
<dbReference type="AlphaFoldDB" id="A0A0H2RLN0"/>
<dbReference type="GO" id="GO:0000209">
    <property type="term" value="P:protein polyubiquitination"/>
    <property type="evidence" value="ECO:0007669"/>
    <property type="project" value="TreeGrafter"/>
</dbReference>
<dbReference type="InterPro" id="IPR013083">
    <property type="entry name" value="Znf_RING/FYVE/PHD"/>
</dbReference>
<keyword evidence="5 9" id="KW-0863">Zinc-finger</keyword>
<evidence type="ECO:0000256" key="4">
    <source>
        <dbReference type="ARBA" id="ARBA00022723"/>
    </source>
</evidence>
<dbReference type="GO" id="GO:0006513">
    <property type="term" value="P:protein monoubiquitination"/>
    <property type="evidence" value="ECO:0007669"/>
    <property type="project" value="TreeGrafter"/>
</dbReference>
<organism evidence="12 13">
    <name type="scientific">Schizopora paradoxa</name>
    <dbReference type="NCBI Taxonomy" id="27342"/>
    <lineage>
        <taxon>Eukaryota</taxon>
        <taxon>Fungi</taxon>
        <taxon>Dikarya</taxon>
        <taxon>Basidiomycota</taxon>
        <taxon>Agaricomycotina</taxon>
        <taxon>Agaricomycetes</taxon>
        <taxon>Hymenochaetales</taxon>
        <taxon>Schizoporaceae</taxon>
        <taxon>Schizopora</taxon>
    </lineage>
</organism>
<feature type="domain" description="RING-type" evidence="11">
    <location>
        <begin position="39"/>
        <end position="78"/>
    </location>
</feature>
<dbReference type="PANTHER" id="PTHR46077:SF1">
    <property type="entry name" value="TOP1 BINDING ARGININE_SERINE RICH PROTEIN, E3 UBIQUITIN LIGASE"/>
    <property type="match status" value="1"/>
</dbReference>
<dbReference type="PANTHER" id="PTHR46077">
    <property type="entry name" value="E3 UBIQUITIN-PROTEIN LIGASE TOPORS"/>
    <property type="match status" value="1"/>
</dbReference>
<keyword evidence="7" id="KW-0805">Transcription regulation</keyword>
<evidence type="ECO:0000256" key="9">
    <source>
        <dbReference type="PROSITE-ProRule" id="PRU00175"/>
    </source>
</evidence>
<evidence type="ECO:0000256" key="7">
    <source>
        <dbReference type="ARBA" id="ARBA00023015"/>
    </source>
</evidence>
<feature type="region of interest" description="Disordered" evidence="10">
    <location>
        <begin position="104"/>
        <end position="137"/>
    </location>
</feature>
<dbReference type="GO" id="GO:0008270">
    <property type="term" value="F:zinc ion binding"/>
    <property type="evidence" value="ECO:0007669"/>
    <property type="project" value="UniProtKB-KW"/>
</dbReference>
<dbReference type="PROSITE" id="PS50089">
    <property type="entry name" value="ZF_RING_2"/>
    <property type="match status" value="1"/>
</dbReference>
<dbReference type="PROSITE" id="PS00518">
    <property type="entry name" value="ZF_RING_1"/>
    <property type="match status" value="1"/>
</dbReference>
<evidence type="ECO:0000259" key="11">
    <source>
        <dbReference type="PROSITE" id="PS50089"/>
    </source>
</evidence>
<dbReference type="InParanoid" id="A0A0H2RLN0"/>
<evidence type="ECO:0000256" key="1">
    <source>
        <dbReference type="ARBA" id="ARBA00000900"/>
    </source>
</evidence>
<keyword evidence="13" id="KW-1185">Reference proteome</keyword>
<dbReference type="Gene3D" id="3.30.40.10">
    <property type="entry name" value="Zinc/RING finger domain, C3HC4 (zinc finger)"/>
    <property type="match status" value="1"/>
</dbReference>
<dbReference type="EC" id="2.3.2.27" evidence="2"/>
<evidence type="ECO:0000256" key="2">
    <source>
        <dbReference type="ARBA" id="ARBA00012483"/>
    </source>
</evidence>
<feature type="compositionally biased region" description="Basic residues" evidence="10">
    <location>
        <begin position="121"/>
        <end position="133"/>
    </location>
</feature>
<proteinExistence type="predicted"/>
<dbReference type="Pfam" id="PF00097">
    <property type="entry name" value="zf-C3HC4"/>
    <property type="match status" value="1"/>
</dbReference>
<dbReference type="GO" id="GO:0061630">
    <property type="term" value="F:ubiquitin protein ligase activity"/>
    <property type="evidence" value="ECO:0007669"/>
    <property type="project" value="UniProtKB-EC"/>
</dbReference>
<dbReference type="STRING" id="27342.A0A0H2RLN0"/>
<evidence type="ECO:0000313" key="13">
    <source>
        <dbReference type="Proteomes" id="UP000053477"/>
    </source>
</evidence>
<evidence type="ECO:0000256" key="8">
    <source>
        <dbReference type="ARBA" id="ARBA00023163"/>
    </source>
</evidence>
<name>A0A0H2RLN0_9AGAM</name>
<feature type="region of interest" description="Disordered" evidence="10">
    <location>
        <begin position="1"/>
        <end position="32"/>
    </location>
</feature>
<gene>
    <name evidence="12" type="ORF">SCHPADRAFT_832603</name>
</gene>
<protein>
    <recommendedName>
        <fullName evidence="2">RING-type E3 ubiquitin transferase</fullName>
        <ecNumber evidence="2">2.3.2.27</ecNumber>
    </recommendedName>
</protein>
<dbReference type="SUPFAM" id="SSF57850">
    <property type="entry name" value="RING/U-box"/>
    <property type="match status" value="1"/>
</dbReference>
<dbReference type="InterPro" id="IPR017907">
    <property type="entry name" value="Znf_RING_CS"/>
</dbReference>
<dbReference type="SMART" id="SM00184">
    <property type="entry name" value="RING"/>
    <property type="match status" value="1"/>
</dbReference>